<protein>
    <submittedName>
        <fullName evidence="1">Uncharacterized protein</fullName>
    </submittedName>
</protein>
<sequence>MSQGTPILRLDTAGIQDDFLDASKTPIEPTSSIRTRARALSQAATLRLSASPLNEKIPPSPSFQPAASAPYGTNRARDESQKLLSHLLDQLRRRPQPPPLFDALTIRSSTVTGKRAGSAKGVVGFASNKKGKTPNGQNDSDSDEEIDTGFSPDVALDLMNRLRDVLTISLAQQWQIFHDGSSTRRSSTRGSKGYDEVNPRLSPSPFRLRRRSRDASSRSPSPSPDDVSQAPELLSQCISILHSIVSEDCRHQLSSPRLLRPPNALQAISLDVAQLLIHMHQNSPAIISQVGFALLPALATFRAEMHFRLLSLFEEGILRGVLSQAREIQGLDGDLDVDQKDGLRVDVNGLLQPLVSIQVEEPQDEDVSQPDFDWRRWMLSFPETSRRIPSSNTPGQSLSLYHLTSLVAPLLAAVLEGIDFTSARLPTLHRFYRLFSMIVDLKPDVYLDVLQVVAYHTARARRAALEILSSYWPRALGHPIISKPLRILTYAEAIATAENAPPARTRPGNHPYAHQFVLWRFLPLSTPSLFQGQSFRDCRSCSNTIDGFGLLCPFCTCSVHFDCYDYPDGNLLAQYAMEADSNVQKLAVHRFCHILPSRRSAEASVAGHNFRSVNLFTLALCFLCRQPLWGSHAQGLKCDHCQHFVHSHCVSPSASSSIPRCRSTPLAAVHVTISWSDLRHSFRSHYQDLISMSQGVGNRSYEEVSVCSDTLSAQLQIFENGLAMGSVVIEGKDIPSHSDGTTAEALKFDLHSIWLTYQSALDPNTLPVSGILDEYFQESHLHPSRHSILYDWATLLFLTSSLKTSHDNLKLPTSDSLDLLAVQPISSDPDESLNNPYEVLSLAHIRDALGIGFQLHSEPAACLVLSHLHHVGLFDRMDMQEHLFDEPSKPESAPCVFPLPLGLDMSVDVETLVAAVEACLSDIDLAVNEAGFLLLLRRFWPNEMATTYALRRLARALISWILAEDEHMAIILRDYVAPGRSLPGVRAGSEVHPWPSSNSRAIHTTTANNGGDYVAHRRNLLKKYAFGWLLALHDQDIAFYAQAVYELVVELCEDSEVGADISAEQATDEKLDARAILIADRTLRHIIRLHQATVIFTAFDDIFMRWLESASSFGIPRKPIASLQRLLNRDGGISQRVSSAVNLTATIIDPTSLTAVDPWTTVLRVATADVDGLRKSLQWLYMFARSGVDIPVSIFQQFASFTGRSRNSLVETIPLVKAILSSLWLKSLGRQELLTTIGSLHLRLSSDVLSSITTGNSLSDVIIFIRSSLACCLLLAGCERQTLSGFGMVTDEEVVDLPSSRRTVNARASMVPDPINLHTGFIDALGSYVNATNEEVSILVAKFIHLLVSQCYLLEPYEVDNFILRNVDMLSLSAWSFYELQNHQLSSIRPSVLLRILVVDPQPFERLLSETLKPSAPWELRLQAMKRLFRIILDVTNPAFNVEERQWRSSIICAFTYYFTAMWKDPQEEIRVTVETWSRTLLPAHMDAISSCWNESIAKAPIADRVKLVAFLIQLQPHFVSWRVLSWEVIVETLLEEDYIQHNAENGDGPASAHLSMYGLSSRDSFAEPATVDEDVVALHVSLILLSLNMIEAGVTIDTFSLLKIKRHLVQVIGFTDVSTIPSATGQTFYIAFEKLGGIPEYVWACIDELLPVLDAAHPFSVSASAMTGSYSTDDTQSSLLIGSPFVDVVLALINEMKDLLSAPFLSTKTLLECLMVIVYKHDMESKPLKHLQGNLRQAVRRMLSITLAPVSYDLRQLALSVIQAYVKRWPNAVGSFVLEYVETLVQLITSLEYNNDDVLASQAASYMEITLSMFAENGLLAALCKRRQGPEFYVVMRSVTDPKARTSSGSQSLRDNLLRDAFSRIADLDAEGLKLVLGNVNSFIEKVHGQGYNPALMQHVGMCLTNVIRHTAEWSLESFDPSPLLLIASTLVENNKAQSRDLFVYLETTLRAVLARFHVSRESLTRVLQVTGDLYRKTKRQDATVAGKLALNNVTSAFLEIYSEGLRRKARIFPSTLAAMTEALLSTVLTGSIEQDLDLQSWISRVSADGMTYLQTHVPQDGNAETEFISSLTIAKLVMYGADQNPDIVHSQLSEPPDKSSRQPVTLRTWNVLLLSALQHQSTSSGVTIMSHFPTFVLAYRDSLTTSQTFHNIASVAANINHCYASIKLWFLLDRRLSTPLEWADTNPRSFPNPNSMALMIWNELWPPFLDLISQHASELQRGQNSPLASTVSSSIADLFLFLREFRSVLTLDTAFQVATLNRLRIAGRPDVPSSKLSRTLRELHEPAPSVPWTTLVDQAKNDVMAAEKLEILELYQKEKLKRDSRVVS</sequence>
<organism evidence="1 2">
    <name type="scientific">Artomyces pyxidatus</name>
    <dbReference type="NCBI Taxonomy" id="48021"/>
    <lineage>
        <taxon>Eukaryota</taxon>
        <taxon>Fungi</taxon>
        <taxon>Dikarya</taxon>
        <taxon>Basidiomycota</taxon>
        <taxon>Agaricomycotina</taxon>
        <taxon>Agaricomycetes</taxon>
        <taxon>Russulales</taxon>
        <taxon>Auriscalpiaceae</taxon>
        <taxon>Artomyces</taxon>
    </lineage>
</organism>
<dbReference type="EMBL" id="MU277208">
    <property type="protein sequence ID" value="KAI0062284.1"/>
    <property type="molecule type" value="Genomic_DNA"/>
</dbReference>
<evidence type="ECO:0000313" key="1">
    <source>
        <dbReference type="EMBL" id="KAI0062284.1"/>
    </source>
</evidence>
<keyword evidence="2" id="KW-1185">Reference proteome</keyword>
<name>A0ACB8T0N2_9AGAM</name>
<gene>
    <name evidence="1" type="ORF">BV25DRAFT_1804358</name>
</gene>
<proteinExistence type="predicted"/>
<comment type="caution">
    <text evidence="1">The sequence shown here is derived from an EMBL/GenBank/DDBJ whole genome shotgun (WGS) entry which is preliminary data.</text>
</comment>
<accession>A0ACB8T0N2</accession>
<dbReference type="Proteomes" id="UP000814140">
    <property type="component" value="Unassembled WGS sequence"/>
</dbReference>
<reference evidence="1" key="2">
    <citation type="journal article" date="2022" name="New Phytol.">
        <title>Evolutionary transition to the ectomycorrhizal habit in the genomes of a hyperdiverse lineage of mushroom-forming fungi.</title>
        <authorList>
            <person name="Looney B."/>
            <person name="Miyauchi S."/>
            <person name="Morin E."/>
            <person name="Drula E."/>
            <person name="Courty P.E."/>
            <person name="Kohler A."/>
            <person name="Kuo A."/>
            <person name="LaButti K."/>
            <person name="Pangilinan J."/>
            <person name="Lipzen A."/>
            <person name="Riley R."/>
            <person name="Andreopoulos W."/>
            <person name="He G."/>
            <person name="Johnson J."/>
            <person name="Nolan M."/>
            <person name="Tritt A."/>
            <person name="Barry K.W."/>
            <person name="Grigoriev I.V."/>
            <person name="Nagy L.G."/>
            <person name="Hibbett D."/>
            <person name="Henrissat B."/>
            <person name="Matheny P.B."/>
            <person name="Labbe J."/>
            <person name="Martin F.M."/>
        </authorList>
    </citation>
    <scope>NUCLEOTIDE SEQUENCE</scope>
    <source>
        <strain evidence="1">HHB10654</strain>
    </source>
</reference>
<reference evidence="1" key="1">
    <citation type="submission" date="2021-03" db="EMBL/GenBank/DDBJ databases">
        <authorList>
            <consortium name="DOE Joint Genome Institute"/>
            <person name="Ahrendt S."/>
            <person name="Looney B.P."/>
            <person name="Miyauchi S."/>
            <person name="Morin E."/>
            <person name="Drula E."/>
            <person name="Courty P.E."/>
            <person name="Chicoki N."/>
            <person name="Fauchery L."/>
            <person name="Kohler A."/>
            <person name="Kuo A."/>
            <person name="Labutti K."/>
            <person name="Pangilinan J."/>
            <person name="Lipzen A."/>
            <person name="Riley R."/>
            <person name="Andreopoulos W."/>
            <person name="He G."/>
            <person name="Johnson J."/>
            <person name="Barry K.W."/>
            <person name="Grigoriev I.V."/>
            <person name="Nagy L."/>
            <person name="Hibbett D."/>
            <person name="Henrissat B."/>
            <person name="Matheny P.B."/>
            <person name="Labbe J."/>
            <person name="Martin F."/>
        </authorList>
    </citation>
    <scope>NUCLEOTIDE SEQUENCE</scope>
    <source>
        <strain evidence="1">HHB10654</strain>
    </source>
</reference>
<evidence type="ECO:0000313" key="2">
    <source>
        <dbReference type="Proteomes" id="UP000814140"/>
    </source>
</evidence>